<dbReference type="EMBL" id="JBAMIC010000010">
    <property type="protein sequence ID" value="KAK7102094.1"/>
    <property type="molecule type" value="Genomic_DNA"/>
</dbReference>
<dbReference type="PRINTS" id="PR00724">
    <property type="entry name" value="CRBOXYPTASEC"/>
</dbReference>
<organism evidence="8 9">
    <name type="scientific">Littorina saxatilis</name>
    <dbReference type="NCBI Taxonomy" id="31220"/>
    <lineage>
        <taxon>Eukaryota</taxon>
        <taxon>Metazoa</taxon>
        <taxon>Spiralia</taxon>
        <taxon>Lophotrochozoa</taxon>
        <taxon>Mollusca</taxon>
        <taxon>Gastropoda</taxon>
        <taxon>Caenogastropoda</taxon>
        <taxon>Littorinimorpha</taxon>
        <taxon>Littorinoidea</taxon>
        <taxon>Littorinidae</taxon>
        <taxon>Littorina</taxon>
    </lineage>
</organism>
<protein>
    <recommendedName>
        <fullName evidence="10">Serine carboxypeptidase</fullName>
    </recommendedName>
</protein>
<feature type="signal peptide" evidence="7">
    <location>
        <begin position="1"/>
        <end position="18"/>
    </location>
</feature>
<dbReference type="InterPro" id="IPR029058">
    <property type="entry name" value="AB_hydrolase_fold"/>
</dbReference>
<dbReference type="Gene3D" id="3.40.50.1820">
    <property type="entry name" value="alpha/beta hydrolase"/>
    <property type="match status" value="1"/>
</dbReference>
<keyword evidence="4 7" id="KW-0732">Signal</keyword>
<evidence type="ECO:0008006" key="10">
    <source>
        <dbReference type="Google" id="ProtNLM"/>
    </source>
</evidence>
<keyword evidence="5" id="KW-0378">Hydrolase</keyword>
<keyword evidence="6" id="KW-0325">Glycoprotein</keyword>
<dbReference type="PROSITE" id="PS00560">
    <property type="entry name" value="CARBOXYPEPT_SER_HIS"/>
    <property type="match status" value="1"/>
</dbReference>
<evidence type="ECO:0000256" key="3">
    <source>
        <dbReference type="ARBA" id="ARBA00022670"/>
    </source>
</evidence>
<dbReference type="GO" id="GO:0004185">
    <property type="term" value="F:serine-type carboxypeptidase activity"/>
    <property type="evidence" value="ECO:0007669"/>
    <property type="project" value="InterPro"/>
</dbReference>
<reference evidence="8 9" key="1">
    <citation type="submission" date="2024-02" db="EMBL/GenBank/DDBJ databases">
        <title>Chromosome-scale genome assembly of the rough periwinkle Littorina saxatilis.</title>
        <authorList>
            <person name="De Jode A."/>
            <person name="Faria R."/>
            <person name="Formenti G."/>
            <person name="Sims Y."/>
            <person name="Smith T.P."/>
            <person name="Tracey A."/>
            <person name="Wood J.M.D."/>
            <person name="Zagrodzka Z.B."/>
            <person name="Johannesson K."/>
            <person name="Butlin R.K."/>
            <person name="Leder E.H."/>
        </authorList>
    </citation>
    <scope>NUCLEOTIDE SEQUENCE [LARGE SCALE GENOMIC DNA]</scope>
    <source>
        <strain evidence="8">Snail1</strain>
        <tissue evidence="8">Muscle</tissue>
    </source>
</reference>
<comment type="similarity">
    <text evidence="1">Belongs to the peptidase S10 family.</text>
</comment>
<evidence type="ECO:0000256" key="6">
    <source>
        <dbReference type="ARBA" id="ARBA00023180"/>
    </source>
</evidence>
<name>A0AAN9GC28_9CAEN</name>
<keyword evidence="2" id="KW-0121">Carboxypeptidase</keyword>
<evidence type="ECO:0000256" key="1">
    <source>
        <dbReference type="ARBA" id="ARBA00009431"/>
    </source>
</evidence>
<dbReference type="InterPro" id="IPR033124">
    <property type="entry name" value="Ser_caboxypep_his_AS"/>
</dbReference>
<evidence type="ECO:0000256" key="7">
    <source>
        <dbReference type="SAM" id="SignalP"/>
    </source>
</evidence>
<dbReference type="SUPFAM" id="SSF53474">
    <property type="entry name" value="alpha/beta-Hydrolases"/>
    <property type="match status" value="1"/>
</dbReference>
<evidence type="ECO:0000256" key="5">
    <source>
        <dbReference type="ARBA" id="ARBA00022801"/>
    </source>
</evidence>
<keyword evidence="3" id="KW-0645">Protease</keyword>
<accession>A0AAN9GC28</accession>
<dbReference type="Gene3D" id="3.40.50.12670">
    <property type="match status" value="1"/>
</dbReference>
<dbReference type="GO" id="GO:0006508">
    <property type="term" value="P:proteolysis"/>
    <property type="evidence" value="ECO:0007669"/>
    <property type="project" value="UniProtKB-KW"/>
</dbReference>
<dbReference type="AlphaFoldDB" id="A0AAN9GC28"/>
<feature type="chain" id="PRO_5042906379" description="Serine carboxypeptidase" evidence="7">
    <location>
        <begin position="19"/>
        <end position="490"/>
    </location>
</feature>
<dbReference type="PANTHER" id="PTHR11802">
    <property type="entry name" value="SERINE PROTEASE FAMILY S10 SERINE CARBOXYPEPTIDASE"/>
    <property type="match status" value="1"/>
</dbReference>
<dbReference type="Proteomes" id="UP001374579">
    <property type="component" value="Unassembled WGS sequence"/>
</dbReference>
<evidence type="ECO:0000313" key="8">
    <source>
        <dbReference type="EMBL" id="KAK7102094.1"/>
    </source>
</evidence>
<proteinExistence type="inferred from homology"/>
<keyword evidence="9" id="KW-1185">Reference proteome</keyword>
<dbReference type="InterPro" id="IPR001563">
    <property type="entry name" value="Peptidase_S10"/>
</dbReference>
<evidence type="ECO:0000256" key="2">
    <source>
        <dbReference type="ARBA" id="ARBA00022645"/>
    </source>
</evidence>
<evidence type="ECO:0000256" key="4">
    <source>
        <dbReference type="ARBA" id="ARBA00022729"/>
    </source>
</evidence>
<evidence type="ECO:0000313" key="9">
    <source>
        <dbReference type="Proteomes" id="UP001374579"/>
    </source>
</evidence>
<gene>
    <name evidence="8" type="ORF">V1264_020373</name>
</gene>
<dbReference type="Pfam" id="PF00450">
    <property type="entry name" value="Peptidase_S10"/>
    <property type="match status" value="2"/>
</dbReference>
<sequence length="490" mass="56064">MLISIGVLLVALFSLALSRTSRESPEKNRHTKYGLADAWKKILWTRFPEEIFPLFLSPLIDAGRIEEAQNKSRVRGLCEDDVESYSGYITVNKEYQSNMFFWFFPQETHRADAPVLLWLNGGPGRSSLVGALLENGPYEVTTYDRMKAGHPPVFRRNITWTQEFSMLYVDNPVGVGYSFTKSDAGYSTTTAETPENLYSVLVQFFKMFPQYTQNEFYIGGQSYAGKYVPVLGCYIHDRNTDTRDPPEITINFKGIYLGAGFCDPKNMIPMFVEFLYNVGFISDSHRQVFRRIFNKIKISSEPSIMTLFQTFFGLPKLLIGLDTLDHLLGPKSTNAHLMLPLDLFAATSSARMKLHVGFANHNETITRLITSSGEIAMKFTDILSDTSKENAFLMDRYKVLHYSGNLDIVVNVPMTEAFLQHVQWSGQQQYNDSYRHKWFIGKKLVGWYTTIGNFTRVIIRNSGHMVPYDQPEAALDMMRRFIFNQPFGSD</sequence>
<comment type="caution">
    <text evidence="8">The sequence shown here is derived from an EMBL/GenBank/DDBJ whole genome shotgun (WGS) entry which is preliminary data.</text>
</comment>
<dbReference type="PANTHER" id="PTHR11802:SF472">
    <property type="entry name" value="SERINE CARBOXYPEPTIDASE CPVL-RELATED"/>
    <property type="match status" value="1"/>
</dbReference>